<proteinExistence type="inferred from homology"/>
<evidence type="ECO:0000256" key="5">
    <source>
        <dbReference type="SAM" id="SignalP"/>
    </source>
</evidence>
<dbReference type="InterPro" id="IPR050416">
    <property type="entry name" value="FAD-linked_Oxidoreductase"/>
</dbReference>
<keyword evidence="4" id="KW-0560">Oxidoreductase</keyword>
<protein>
    <submittedName>
        <fullName evidence="7">FAD-binding domain-containing protein</fullName>
    </submittedName>
</protein>
<feature type="signal peptide" evidence="5">
    <location>
        <begin position="1"/>
        <end position="19"/>
    </location>
</feature>
<dbReference type="AlphaFoldDB" id="A0A1B7MZL6"/>
<feature type="chain" id="PRO_5008597671" evidence="5">
    <location>
        <begin position="20"/>
        <end position="490"/>
    </location>
</feature>
<dbReference type="EMBL" id="KV448316">
    <property type="protein sequence ID" value="OAX38046.1"/>
    <property type="molecule type" value="Genomic_DNA"/>
</dbReference>
<evidence type="ECO:0000313" key="7">
    <source>
        <dbReference type="EMBL" id="OAX38046.1"/>
    </source>
</evidence>
<keyword evidence="8" id="KW-1185">Reference proteome</keyword>
<evidence type="ECO:0000256" key="2">
    <source>
        <dbReference type="ARBA" id="ARBA00022630"/>
    </source>
</evidence>
<evidence type="ECO:0000256" key="3">
    <source>
        <dbReference type="ARBA" id="ARBA00022827"/>
    </source>
</evidence>
<dbReference type="SUPFAM" id="SSF56176">
    <property type="entry name" value="FAD-binding/transporter-associated domain-like"/>
    <property type="match status" value="1"/>
</dbReference>
<evidence type="ECO:0000256" key="1">
    <source>
        <dbReference type="ARBA" id="ARBA00005466"/>
    </source>
</evidence>
<keyword evidence="2" id="KW-0285">Flavoprotein</keyword>
<gene>
    <name evidence="7" type="ORF">K503DRAFT_770887</name>
</gene>
<sequence length="490" mass="52714">MSRLTTLFTGLSLALLSASTEVRRAGNNYAATCQEIAATVSSASKVYYAGSPQYTKDNEHWTVSSSQVSACSFEPATPQDVGIALQILAKDQTPFAVRGGGHSTMPGFSSTPGVQIAMYSFSEVTYDPSAQTATIGTGLVWDDVYTQLEQLNVTVVGGKSTGVGVAGVILGGGYSYFSNQYGLAVDNVVSLELVMPNGTITTVTSASDPDLFFGLRGGFNNFGIVTTVTLKAYPLSAVWGGRITYAESEWDAVNTAIANFVTNGDPKACIHSTRDYLAGTAVISIILFYDAPQYANGVYDELLSIPYLEDDLASRSYSDLILTLPTNTTAGYRGVFHWVALDQFTVPILEMLNNQSTYYGKAVTELSGKFVSYEGIPFLTSVYDHAETETAFPSLRDSSQGSSFINVFYGWTDPKDDDTMLQIGAESVAYMKQFIVDAGQGVGNALLYPNCAPPETPMVDMYGDALQRLQSIKFSVDPTNVMNLTGGWRF</sequence>
<dbReference type="InterPro" id="IPR006094">
    <property type="entry name" value="Oxid_FAD_bind_N"/>
</dbReference>
<dbReference type="InterPro" id="IPR036318">
    <property type="entry name" value="FAD-bd_PCMH-like_sf"/>
</dbReference>
<dbReference type="Gene3D" id="3.30.465.10">
    <property type="match status" value="1"/>
</dbReference>
<accession>A0A1B7MZL6</accession>
<dbReference type="PANTHER" id="PTHR42973">
    <property type="entry name" value="BINDING OXIDOREDUCTASE, PUTATIVE (AFU_ORTHOLOGUE AFUA_1G17690)-RELATED"/>
    <property type="match status" value="1"/>
</dbReference>
<dbReference type="InParanoid" id="A0A1B7MZL6"/>
<dbReference type="Proteomes" id="UP000092154">
    <property type="component" value="Unassembled WGS sequence"/>
</dbReference>
<dbReference type="GO" id="GO:0071949">
    <property type="term" value="F:FAD binding"/>
    <property type="evidence" value="ECO:0007669"/>
    <property type="project" value="InterPro"/>
</dbReference>
<dbReference type="OrthoDB" id="2151789at2759"/>
<dbReference type="PROSITE" id="PS51387">
    <property type="entry name" value="FAD_PCMH"/>
    <property type="match status" value="1"/>
</dbReference>
<keyword evidence="3" id="KW-0274">FAD</keyword>
<dbReference type="InterPro" id="IPR016166">
    <property type="entry name" value="FAD-bd_PCMH"/>
</dbReference>
<evidence type="ECO:0000259" key="6">
    <source>
        <dbReference type="PROSITE" id="PS51387"/>
    </source>
</evidence>
<dbReference type="PANTHER" id="PTHR42973:SF13">
    <property type="entry name" value="FAD-BINDING PCMH-TYPE DOMAIN-CONTAINING PROTEIN"/>
    <property type="match status" value="1"/>
</dbReference>
<evidence type="ECO:0000256" key="4">
    <source>
        <dbReference type="ARBA" id="ARBA00023002"/>
    </source>
</evidence>
<evidence type="ECO:0000313" key="8">
    <source>
        <dbReference type="Proteomes" id="UP000092154"/>
    </source>
</evidence>
<reference evidence="7 8" key="1">
    <citation type="submission" date="2016-06" db="EMBL/GenBank/DDBJ databases">
        <title>Comparative genomics of the ectomycorrhizal sister species Rhizopogon vinicolor and Rhizopogon vesiculosus (Basidiomycota: Boletales) reveals a divergence of the mating type B locus.</title>
        <authorList>
            <consortium name="DOE Joint Genome Institute"/>
            <person name="Mujic A.B."/>
            <person name="Kuo A."/>
            <person name="Tritt A."/>
            <person name="Lipzen A."/>
            <person name="Chen C."/>
            <person name="Johnson J."/>
            <person name="Sharma A."/>
            <person name="Barry K."/>
            <person name="Grigoriev I.V."/>
            <person name="Spatafora J.W."/>
        </authorList>
    </citation>
    <scope>NUCLEOTIDE SEQUENCE [LARGE SCALE GENOMIC DNA]</scope>
    <source>
        <strain evidence="7 8">AM-OR11-026</strain>
    </source>
</reference>
<dbReference type="GO" id="GO:0016491">
    <property type="term" value="F:oxidoreductase activity"/>
    <property type="evidence" value="ECO:0007669"/>
    <property type="project" value="UniProtKB-KW"/>
</dbReference>
<dbReference type="Pfam" id="PF01565">
    <property type="entry name" value="FAD_binding_4"/>
    <property type="match status" value="1"/>
</dbReference>
<name>A0A1B7MZL6_9AGAM</name>
<comment type="similarity">
    <text evidence="1">Belongs to the oxygen-dependent FAD-linked oxidoreductase family.</text>
</comment>
<organism evidence="7 8">
    <name type="scientific">Rhizopogon vinicolor AM-OR11-026</name>
    <dbReference type="NCBI Taxonomy" id="1314800"/>
    <lineage>
        <taxon>Eukaryota</taxon>
        <taxon>Fungi</taxon>
        <taxon>Dikarya</taxon>
        <taxon>Basidiomycota</taxon>
        <taxon>Agaricomycotina</taxon>
        <taxon>Agaricomycetes</taxon>
        <taxon>Agaricomycetidae</taxon>
        <taxon>Boletales</taxon>
        <taxon>Suillineae</taxon>
        <taxon>Rhizopogonaceae</taxon>
        <taxon>Rhizopogon</taxon>
    </lineage>
</organism>
<dbReference type="InterPro" id="IPR016169">
    <property type="entry name" value="FAD-bd_PCMH_sub2"/>
</dbReference>
<keyword evidence="5" id="KW-0732">Signal</keyword>
<dbReference type="STRING" id="1314800.A0A1B7MZL6"/>
<feature type="domain" description="FAD-binding PCMH-type" evidence="6">
    <location>
        <begin position="65"/>
        <end position="235"/>
    </location>
</feature>